<accession>A0A444UAS5</accession>
<evidence type="ECO:0000313" key="5">
    <source>
        <dbReference type="Proteomes" id="UP000289886"/>
    </source>
</evidence>
<evidence type="ECO:0000256" key="1">
    <source>
        <dbReference type="SAM" id="Coils"/>
    </source>
</evidence>
<dbReference type="Proteomes" id="UP000289886">
    <property type="component" value="Unassembled WGS sequence"/>
</dbReference>
<comment type="caution">
    <text evidence="4">The sequence shown here is derived from an EMBL/GenBank/DDBJ whole genome shotgun (WGS) entry which is preliminary data.</text>
</comment>
<sequence>MDDASGEYLPAQFDVEDPSEKEDDLKLSSFEEFPGSYELPSLSPIAIEGLSTSQFFSNTGETEVSEGESDIIGSPIGGQLMFDMEMEEMSMSDYSQLQSISEGTSIKEELSADDSTTTVDRENTAQTDDTHEESPQKQACFLIEERASVGEEGFRAIDNKDWLECDLNEEGEGENMNRGRLPQIKLQSQSMLGQKAKDLKEANHCLIEYGEVLKKCELENVLLRKAEYGLQEKAVELEEALCKAKEDNEQLMDLRNENIALNSKVKNLEDVCYKKIQLMDTVRNYENDLKEIQDTKEKALEEKEELEKSYKTLHSIHANTAKALQESQDENKSLKMKLAEKSEDYTFLLEQCESDQQAKKKLMNQCAKQQFSLRTKEEEILICSRYIVDLEQKVKSYNANMDKIKIKNDNLRTSVESFNKELKLKEASWKKEKDQLTSMYLRFLAEVETLRRECEKEHAETENLQHQVQAAKLENAQLRQLTDSGKAEKETLRLEADRWKQQVGRIQEKQAEKEGDEETDINRPNDHVNQVSGTGPFQCRETDMLQ</sequence>
<feature type="domain" description="Cancer-associated gene protein 1 N-terminal" evidence="3">
    <location>
        <begin position="232"/>
        <end position="447"/>
    </location>
</feature>
<evidence type="ECO:0000256" key="2">
    <source>
        <dbReference type="SAM" id="MobiDB-lite"/>
    </source>
</evidence>
<dbReference type="AlphaFoldDB" id="A0A444UAS5"/>
<dbReference type="EMBL" id="SCEB01214926">
    <property type="protein sequence ID" value="RXM32259.1"/>
    <property type="molecule type" value="Genomic_DNA"/>
</dbReference>
<feature type="region of interest" description="Disordered" evidence="2">
    <location>
        <begin position="1"/>
        <end position="22"/>
    </location>
</feature>
<gene>
    <name evidence="4" type="ORF">EOD39_1503</name>
</gene>
<protein>
    <submittedName>
        <fullName evidence="4">Cancer-associated gene 1 protein-like</fullName>
    </submittedName>
</protein>
<feature type="compositionally biased region" description="Basic and acidic residues" evidence="2">
    <location>
        <begin position="501"/>
        <end position="513"/>
    </location>
</feature>
<feature type="region of interest" description="Disordered" evidence="2">
    <location>
        <begin position="501"/>
        <end position="546"/>
    </location>
</feature>
<proteinExistence type="predicted"/>
<feature type="compositionally biased region" description="Basic and acidic residues" evidence="2">
    <location>
        <begin position="119"/>
        <end position="135"/>
    </location>
</feature>
<reference evidence="4 5" key="1">
    <citation type="submission" date="2019-01" db="EMBL/GenBank/DDBJ databases">
        <title>Draft Genome and Complete Hox-Cluster Characterization of the Sterlet Sturgeon (Acipenser ruthenus).</title>
        <authorList>
            <person name="Wei Q."/>
        </authorList>
    </citation>
    <scope>NUCLEOTIDE SEQUENCE [LARGE SCALE GENOMIC DNA]</scope>
    <source>
        <strain evidence="4">WHYD16114868_AA</strain>
        <tissue evidence="4">Blood</tissue>
    </source>
</reference>
<dbReference type="InterPro" id="IPR029381">
    <property type="entry name" value="CAGE1_N"/>
</dbReference>
<keyword evidence="5" id="KW-1185">Reference proteome</keyword>
<feature type="region of interest" description="Disordered" evidence="2">
    <location>
        <begin position="108"/>
        <end position="136"/>
    </location>
</feature>
<keyword evidence="1" id="KW-0175">Coiled coil</keyword>
<dbReference type="InterPro" id="IPR052686">
    <property type="entry name" value="CAGE1_homolog"/>
</dbReference>
<evidence type="ECO:0000313" key="4">
    <source>
        <dbReference type="EMBL" id="RXM32259.1"/>
    </source>
</evidence>
<name>A0A444UAS5_ACIRT</name>
<evidence type="ECO:0000259" key="3">
    <source>
        <dbReference type="Pfam" id="PF15066"/>
    </source>
</evidence>
<dbReference type="Pfam" id="PF15066">
    <property type="entry name" value="CAGE1"/>
    <property type="match status" value="1"/>
</dbReference>
<feature type="coiled-coil region" evidence="1">
    <location>
        <begin position="230"/>
        <end position="344"/>
    </location>
</feature>
<dbReference type="PANTHER" id="PTHR36864">
    <property type="entry name" value="CANCER-ASSOCIATED GENE 1 PROTEIN"/>
    <property type="match status" value="1"/>
</dbReference>
<organism evidence="4 5">
    <name type="scientific">Acipenser ruthenus</name>
    <name type="common">Sterlet sturgeon</name>
    <dbReference type="NCBI Taxonomy" id="7906"/>
    <lineage>
        <taxon>Eukaryota</taxon>
        <taxon>Metazoa</taxon>
        <taxon>Chordata</taxon>
        <taxon>Craniata</taxon>
        <taxon>Vertebrata</taxon>
        <taxon>Euteleostomi</taxon>
        <taxon>Actinopterygii</taxon>
        <taxon>Chondrostei</taxon>
        <taxon>Acipenseriformes</taxon>
        <taxon>Acipenseridae</taxon>
        <taxon>Acipenser</taxon>
    </lineage>
</organism>
<dbReference type="PANTHER" id="PTHR36864:SF1">
    <property type="entry name" value="CANCER-ASSOCIATED GENE 1 PROTEIN"/>
    <property type="match status" value="1"/>
</dbReference>